<evidence type="ECO:0000256" key="2">
    <source>
        <dbReference type="ARBA" id="ARBA00010708"/>
    </source>
</evidence>
<organism evidence="12 13">
    <name type="scientific">Slackia piriformis</name>
    <dbReference type="NCBI Taxonomy" id="626934"/>
    <lineage>
        <taxon>Bacteria</taxon>
        <taxon>Bacillati</taxon>
        <taxon>Actinomycetota</taxon>
        <taxon>Coriobacteriia</taxon>
        <taxon>Eggerthellales</taxon>
        <taxon>Eggerthellaceae</taxon>
        <taxon>Slackia</taxon>
    </lineage>
</organism>
<evidence type="ECO:0000256" key="6">
    <source>
        <dbReference type="ARBA" id="ARBA00022842"/>
    </source>
</evidence>
<evidence type="ECO:0000259" key="11">
    <source>
        <dbReference type="PROSITE" id="PS50880"/>
    </source>
</evidence>
<dbReference type="InterPro" id="IPR013759">
    <property type="entry name" value="Topo_IIA_B_C"/>
</dbReference>
<comment type="miscellaneous">
    <text evidence="10">Few gyrases are as efficient as E.coli at forming negative supercoils. Not all organisms have 2 type II topoisomerases; in organisms with a single type II topoisomerase this enzyme also has to decatenate newly replicated chromosomes.</text>
</comment>
<dbReference type="InterPro" id="IPR000565">
    <property type="entry name" value="Topo_IIA_B"/>
</dbReference>
<gene>
    <name evidence="10 12" type="primary">gyrB</name>
    <name evidence="12" type="ORF">KH142_01350</name>
</gene>
<feature type="binding site" evidence="10">
    <location>
        <position position="506"/>
    </location>
    <ligand>
        <name>Mg(2+)</name>
        <dbReference type="ChEBI" id="CHEBI:18420"/>
        <label>2</label>
    </ligand>
</feature>
<dbReference type="NCBIfam" id="NF011501">
    <property type="entry name" value="PRK14939.1"/>
    <property type="match status" value="1"/>
</dbReference>
<feature type="binding site" evidence="10">
    <location>
        <position position="433"/>
    </location>
    <ligand>
        <name>Mg(2+)</name>
        <dbReference type="ChEBI" id="CHEBI:18420"/>
        <label>1</label>
        <note>catalytic</note>
    </ligand>
</feature>
<feature type="site" description="Interaction with DNA" evidence="10">
    <location>
        <position position="458"/>
    </location>
</feature>
<keyword evidence="5 10" id="KW-0067">ATP-binding</keyword>
<dbReference type="FunFam" id="3.40.50.670:FF:000002">
    <property type="entry name" value="DNA gyrase subunit B"/>
    <property type="match status" value="1"/>
</dbReference>
<keyword evidence="3 10" id="KW-0479">Metal-binding</keyword>
<evidence type="ECO:0000256" key="7">
    <source>
        <dbReference type="ARBA" id="ARBA00023029"/>
    </source>
</evidence>
<dbReference type="InterPro" id="IPR014721">
    <property type="entry name" value="Ribsml_uS5_D2-typ_fold_subgr"/>
</dbReference>
<dbReference type="GO" id="GO:0005524">
    <property type="term" value="F:ATP binding"/>
    <property type="evidence" value="ECO:0007669"/>
    <property type="project" value="UniProtKB-UniRule"/>
</dbReference>
<dbReference type="InterPro" id="IPR036890">
    <property type="entry name" value="HATPase_C_sf"/>
</dbReference>
<evidence type="ECO:0000256" key="4">
    <source>
        <dbReference type="ARBA" id="ARBA00022741"/>
    </source>
</evidence>
<dbReference type="PROSITE" id="PS00177">
    <property type="entry name" value="TOPOISOMERASE_II"/>
    <property type="match status" value="1"/>
</dbReference>
<dbReference type="InterPro" id="IPR002288">
    <property type="entry name" value="DNA_gyrase_B_C"/>
</dbReference>
<dbReference type="InterPro" id="IPR006171">
    <property type="entry name" value="TOPRIM_dom"/>
</dbReference>
<comment type="cofactor">
    <cofactor evidence="10">
        <name>Mg(2+)</name>
        <dbReference type="ChEBI" id="CHEBI:18420"/>
    </cofactor>
    <cofactor evidence="10">
        <name>Mn(2+)</name>
        <dbReference type="ChEBI" id="CHEBI:29035"/>
    </cofactor>
    <cofactor evidence="10">
        <name>Ca(2+)</name>
        <dbReference type="ChEBI" id="CHEBI:29108"/>
    </cofactor>
    <text evidence="10">Binds two Mg(2+) per subunit. The magnesium ions form salt bridges with both the protein and the DNA. Can also accept other divalent metal cations, such as Mn(2+) or Ca(2+).</text>
</comment>
<evidence type="ECO:0000313" key="13">
    <source>
        <dbReference type="Proteomes" id="UP000727506"/>
    </source>
</evidence>
<proteinExistence type="inferred from homology"/>
<dbReference type="InterPro" id="IPR018522">
    <property type="entry name" value="TopoIIA_CS"/>
</dbReference>
<dbReference type="GO" id="GO:0034335">
    <property type="term" value="F:DNA negative supercoiling activity"/>
    <property type="evidence" value="ECO:0007669"/>
    <property type="project" value="UniProtKB-ARBA"/>
</dbReference>
<dbReference type="EC" id="5.6.2.2" evidence="10"/>
<evidence type="ECO:0000313" key="12">
    <source>
        <dbReference type="EMBL" id="MBS6940135.1"/>
    </source>
</evidence>
<feature type="binding site" evidence="10">
    <location>
        <position position="506"/>
    </location>
    <ligand>
        <name>Mg(2+)</name>
        <dbReference type="ChEBI" id="CHEBI:18420"/>
        <label>1</label>
        <note>catalytic</note>
    </ligand>
</feature>
<keyword evidence="8" id="KW-0238">DNA-binding</keyword>
<keyword evidence="9 10" id="KW-0413">Isomerase</keyword>
<dbReference type="Gene3D" id="3.30.230.10">
    <property type="match status" value="1"/>
</dbReference>
<dbReference type="InterPro" id="IPR013506">
    <property type="entry name" value="Topo_IIA_bsu_dom2"/>
</dbReference>
<dbReference type="InterPro" id="IPR003594">
    <property type="entry name" value="HATPase_dom"/>
</dbReference>
<comment type="subcellular location">
    <subcellularLocation>
        <location evidence="10">Cytoplasm</location>
    </subcellularLocation>
</comment>
<feature type="site" description="Interaction with DNA" evidence="10">
    <location>
        <position position="461"/>
    </location>
</feature>
<dbReference type="Gene3D" id="3.40.50.670">
    <property type="match status" value="1"/>
</dbReference>
<comment type="similarity">
    <text evidence="2 10">Belongs to the type II topoisomerase GyrB family.</text>
</comment>
<dbReference type="Pfam" id="PF02518">
    <property type="entry name" value="HATPase_c"/>
    <property type="match status" value="1"/>
</dbReference>
<sequence>MAQKNPGHYDGSDIQVLEGLEAVRKRPGMYIGSTGPRGLHHLVYEVVDNSVDEALAGFCTKIDVAIHEDNSITVVDNGRGIPIDKHPKEKIPTVEVVLTILHAGGKFGGEGYKVSGGLHGVGVSCVNALSTRLEVEVKRDGGVYAIAFERGKTVEKLHRIGDAEGTGTKTTFWPDPEVFTETLVYDYDTLATRFREMAFLNKGLHIELTDERVLDENGAPKRESFQYAGGIVDFVKYLNEGKETLNKPIYFEAESDDGTVEVAMQWSSSYSSSGVLAFANNINTHEGGTHLDGFKNALTRTINDYARSHGILKEKDNNLSGDDTREGLAAVVSVKLHDPQFEGQTKTKLGNTEIRGLVQGAVTKGLAEFLEENPAPAKRIIGKATQALKAREAARKAREMTRRKGVLDSFSMPGKLADCSSKDPSLSEIFIVEGDSAGGSAKQARDRKYQAILPLRGKILNVERAGLNRALSSDTISSLITAIGTNIGDDYNGDAARYHRIIIMTDADVDGAHIRCLLLTFFYRYMPDLINRGYIYIAQPPLYGLKKKNSKSGKILKYLFNDEAKDQLMEELGADADKYDMQRYKGLGEMDPEQLWETTMEPETRTLLQVSIEDAAAAELAVSELMGDQVEPRKEFIQKHARDVRFLDI</sequence>
<dbReference type="NCBIfam" id="TIGR01059">
    <property type="entry name" value="gyrB"/>
    <property type="match status" value="1"/>
</dbReference>
<dbReference type="CDD" id="cd16928">
    <property type="entry name" value="HATPase_GyrB-like"/>
    <property type="match status" value="1"/>
</dbReference>
<dbReference type="GO" id="GO:0005694">
    <property type="term" value="C:chromosome"/>
    <property type="evidence" value="ECO:0007669"/>
    <property type="project" value="InterPro"/>
</dbReference>
<keyword evidence="10" id="KW-0963">Cytoplasm</keyword>
<dbReference type="Pfam" id="PF00204">
    <property type="entry name" value="DNA_gyraseB"/>
    <property type="match status" value="1"/>
</dbReference>
<dbReference type="Proteomes" id="UP000727506">
    <property type="component" value="Unassembled WGS sequence"/>
</dbReference>
<dbReference type="CDD" id="cd00822">
    <property type="entry name" value="TopoII_Trans_DNA_gyrase"/>
    <property type="match status" value="1"/>
</dbReference>
<comment type="caution">
    <text evidence="12">The sequence shown here is derived from an EMBL/GenBank/DDBJ whole genome shotgun (WGS) entry which is preliminary data.</text>
</comment>
<dbReference type="GO" id="GO:0006265">
    <property type="term" value="P:DNA topological change"/>
    <property type="evidence" value="ECO:0007669"/>
    <property type="project" value="UniProtKB-UniRule"/>
</dbReference>
<feature type="binding site" evidence="10">
    <location>
        <position position="508"/>
    </location>
    <ligand>
        <name>Mg(2+)</name>
        <dbReference type="ChEBI" id="CHEBI:18420"/>
        <label>2</label>
    </ligand>
</feature>
<dbReference type="FunFam" id="3.30.565.10:FF:000002">
    <property type="entry name" value="DNA gyrase subunit B"/>
    <property type="match status" value="1"/>
</dbReference>
<dbReference type="InterPro" id="IPR013760">
    <property type="entry name" value="Topo_IIA-like_dom_sf"/>
</dbReference>
<dbReference type="GO" id="GO:0006261">
    <property type="term" value="P:DNA-templated DNA replication"/>
    <property type="evidence" value="ECO:0007669"/>
    <property type="project" value="UniProtKB-UniRule"/>
</dbReference>
<evidence type="ECO:0000256" key="3">
    <source>
        <dbReference type="ARBA" id="ARBA00022723"/>
    </source>
</evidence>
<keyword evidence="7 10" id="KW-0799">Topoisomerase</keyword>
<dbReference type="GO" id="GO:0046872">
    <property type="term" value="F:metal ion binding"/>
    <property type="evidence" value="ECO:0007669"/>
    <property type="project" value="UniProtKB-KW"/>
</dbReference>
<dbReference type="GO" id="GO:0005737">
    <property type="term" value="C:cytoplasm"/>
    <property type="evidence" value="ECO:0007669"/>
    <property type="project" value="UniProtKB-SubCell"/>
</dbReference>
<dbReference type="FunFam" id="3.30.230.10:FF:000005">
    <property type="entry name" value="DNA gyrase subunit B"/>
    <property type="match status" value="1"/>
</dbReference>
<dbReference type="SUPFAM" id="SSF54211">
    <property type="entry name" value="Ribosomal protein S5 domain 2-like"/>
    <property type="match status" value="1"/>
</dbReference>
<evidence type="ECO:0000256" key="8">
    <source>
        <dbReference type="ARBA" id="ARBA00023125"/>
    </source>
</evidence>
<dbReference type="SMART" id="SM00387">
    <property type="entry name" value="HATPase_c"/>
    <property type="match status" value="1"/>
</dbReference>
<dbReference type="SUPFAM" id="SSF55874">
    <property type="entry name" value="ATPase domain of HSP90 chaperone/DNA topoisomerase II/histidine kinase"/>
    <property type="match status" value="1"/>
</dbReference>
<evidence type="ECO:0000256" key="9">
    <source>
        <dbReference type="ARBA" id="ARBA00023235"/>
    </source>
</evidence>
<feature type="domain" description="Toprim" evidence="11">
    <location>
        <begin position="427"/>
        <end position="541"/>
    </location>
</feature>
<dbReference type="SMART" id="SM00433">
    <property type="entry name" value="TOP2c"/>
    <property type="match status" value="1"/>
</dbReference>
<protein>
    <recommendedName>
        <fullName evidence="10">DNA gyrase subunit B</fullName>
        <ecNumber evidence="10">5.6.2.2</ecNumber>
    </recommendedName>
</protein>
<dbReference type="InterPro" id="IPR020568">
    <property type="entry name" value="Ribosomal_Su5_D2-typ_SF"/>
</dbReference>
<dbReference type="CDD" id="cd03366">
    <property type="entry name" value="TOPRIM_TopoIIA_GyrB"/>
    <property type="match status" value="1"/>
</dbReference>
<dbReference type="AlphaFoldDB" id="A0A943UXY7"/>
<dbReference type="InterPro" id="IPR011557">
    <property type="entry name" value="GyrB"/>
</dbReference>
<dbReference type="PANTHER" id="PTHR45866">
    <property type="entry name" value="DNA GYRASE/TOPOISOMERASE SUBUNIT B"/>
    <property type="match status" value="1"/>
</dbReference>
<accession>A0A943UXY7</accession>
<comment type="function">
    <text evidence="10">A type II topoisomerase that negatively supercoils closed circular double-stranded (ds) DNA in an ATP-dependent manner to modulate DNA topology and maintain chromosomes in an underwound state. Negative supercoiling favors strand separation, and DNA replication, transcription, recombination and repair, all of which involve strand separation. Also able to catalyze the interconversion of other topological isomers of dsDNA rings, including catenanes and knotted rings. Type II topoisomerases break and join 2 DNA strands simultaneously in an ATP-dependent manner.</text>
</comment>
<dbReference type="HAMAP" id="MF_01898">
    <property type="entry name" value="GyrB"/>
    <property type="match status" value="1"/>
</dbReference>
<dbReference type="PRINTS" id="PR00418">
    <property type="entry name" value="TPI2FAMILY"/>
</dbReference>
<dbReference type="SUPFAM" id="SSF56719">
    <property type="entry name" value="Type II DNA topoisomerase"/>
    <property type="match status" value="1"/>
</dbReference>
<dbReference type="Pfam" id="PF00986">
    <property type="entry name" value="DNA_gyraseB_C"/>
    <property type="match status" value="1"/>
</dbReference>
<comment type="subunit">
    <text evidence="10">Heterotetramer, composed of two GyrA and two GyrB chains. In the heterotetramer, GyrA contains the active site tyrosine that forms a transient covalent intermediate with DNA, while GyrB binds cofactors and catalyzes ATP hydrolysis.</text>
</comment>
<dbReference type="PANTHER" id="PTHR45866:SF1">
    <property type="entry name" value="DNA GYRASE SUBUNIT B, MITOCHONDRIAL"/>
    <property type="match status" value="1"/>
</dbReference>
<dbReference type="Gene3D" id="3.30.565.10">
    <property type="entry name" value="Histidine kinase-like ATPase, C-terminal domain"/>
    <property type="match status" value="1"/>
</dbReference>
<keyword evidence="4 10" id="KW-0547">Nucleotide-binding</keyword>
<reference evidence="12" key="1">
    <citation type="submission" date="2021-02" db="EMBL/GenBank/DDBJ databases">
        <title>Infant gut strain persistence is associated with maternal origin, phylogeny, and functional potential including surface adhesion and iron acquisition.</title>
        <authorList>
            <person name="Lou Y.C."/>
        </authorList>
    </citation>
    <scope>NUCLEOTIDE SEQUENCE</scope>
    <source>
        <strain evidence="12">L2_039_000G1_dasL2_039_000G1_concoct_11</strain>
    </source>
</reference>
<evidence type="ECO:0000256" key="1">
    <source>
        <dbReference type="ARBA" id="ARBA00000185"/>
    </source>
</evidence>
<dbReference type="InterPro" id="IPR001241">
    <property type="entry name" value="Topo_IIA"/>
</dbReference>
<evidence type="ECO:0000256" key="10">
    <source>
        <dbReference type="HAMAP-Rule" id="MF_01898"/>
    </source>
</evidence>
<dbReference type="Pfam" id="PF01751">
    <property type="entry name" value="Toprim"/>
    <property type="match status" value="1"/>
</dbReference>
<dbReference type="PRINTS" id="PR01159">
    <property type="entry name" value="DNAGYRASEB"/>
</dbReference>
<comment type="catalytic activity">
    <reaction evidence="1 10">
        <text>ATP-dependent breakage, passage and rejoining of double-stranded DNA.</text>
        <dbReference type="EC" id="5.6.2.2"/>
    </reaction>
</comment>
<dbReference type="InterPro" id="IPR034160">
    <property type="entry name" value="TOPRIM_GyrB"/>
</dbReference>
<dbReference type="EMBL" id="JAGZSV010000011">
    <property type="protein sequence ID" value="MBS6940135.1"/>
    <property type="molecule type" value="Genomic_DNA"/>
</dbReference>
<dbReference type="NCBIfam" id="NF004189">
    <property type="entry name" value="PRK05644.1"/>
    <property type="match status" value="1"/>
</dbReference>
<dbReference type="PROSITE" id="PS50880">
    <property type="entry name" value="TOPRIM"/>
    <property type="match status" value="1"/>
</dbReference>
<name>A0A943UXY7_9ACTN</name>
<evidence type="ECO:0000256" key="5">
    <source>
        <dbReference type="ARBA" id="ARBA00022840"/>
    </source>
</evidence>
<keyword evidence="6 10" id="KW-0460">Magnesium</keyword>
<dbReference type="GO" id="GO:0003677">
    <property type="term" value="F:DNA binding"/>
    <property type="evidence" value="ECO:0007669"/>
    <property type="project" value="UniProtKB-KW"/>
</dbReference>